<dbReference type="EMBL" id="CP016622">
    <property type="protein sequence ID" value="ANZ29856.1"/>
    <property type="molecule type" value="Genomic_DNA"/>
</dbReference>
<evidence type="ECO:0000313" key="2">
    <source>
        <dbReference type="Proteomes" id="UP000093052"/>
    </source>
</evidence>
<keyword evidence="2" id="KW-1185">Reference proteome</keyword>
<dbReference type="Proteomes" id="UP000093052">
    <property type="component" value="Chromosome"/>
</dbReference>
<sequence length="81" mass="9647">MNKVYMGLLFRAPSTNQNLKLFKWNFQLATRGKGGKGREAFFKKRFAAFFSHNEKSIFPWNRKNRLFVFFQKTEIASHLNI</sequence>
<name>A0AAN0YN41_PARTM</name>
<gene>
    <name evidence="1" type="ORF">BCV53_07080</name>
</gene>
<proteinExistence type="predicted"/>
<reference evidence="2" key="1">
    <citation type="journal article" date="2016" name="Genome Announc.">
        <title>Complete Genome Sequence of Geobacillus thermoglucosidasius NCIMB 11955, the Progenitor of a Bioethanol Production Strain.</title>
        <authorList>
            <person name="Sheng L."/>
            <person name="Zhang Y."/>
            <person name="Minton N.P."/>
        </authorList>
    </citation>
    <scope>NUCLEOTIDE SEQUENCE [LARGE SCALE GENOMIC DNA]</scope>
    <source>
        <strain evidence="2">NCIMB 11955</strain>
    </source>
</reference>
<protein>
    <submittedName>
        <fullName evidence="1">Uncharacterized protein</fullName>
    </submittedName>
</protein>
<dbReference type="KEGG" id="ptl:AOT13_07070"/>
<dbReference type="AlphaFoldDB" id="A0AAN0YN41"/>
<accession>A0AAN0YN41</accession>
<organism evidence="1 2">
    <name type="scientific">Parageobacillus thermoglucosidasius</name>
    <name type="common">Geobacillus thermoglucosidasius</name>
    <dbReference type="NCBI Taxonomy" id="1426"/>
    <lineage>
        <taxon>Bacteria</taxon>
        <taxon>Bacillati</taxon>
        <taxon>Bacillota</taxon>
        <taxon>Bacilli</taxon>
        <taxon>Bacillales</taxon>
        <taxon>Anoxybacillaceae</taxon>
        <taxon>Parageobacillus</taxon>
    </lineage>
</organism>
<evidence type="ECO:0000313" key="1">
    <source>
        <dbReference type="EMBL" id="ANZ29856.1"/>
    </source>
</evidence>